<accession>A0A6N0YY68</accession>
<dbReference type="CDD" id="cd00408">
    <property type="entry name" value="DHDPS-like"/>
    <property type="match status" value="1"/>
</dbReference>
<dbReference type="EMBL" id="CP054580">
    <property type="protein sequence ID" value="QKS24158.1"/>
    <property type="molecule type" value="Genomic_DNA"/>
</dbReference>
<evidence type="ECO:0000256" key="2">
    <source>
        <dbReference type="PIRNR" id="PIRNR001365"/>
    </source>
</evidence>
<evidence type="ECO:0000313" key="3">
    <source>
        <dbReference type="EMBL" id="QKS24158.1"/>
    </source>
</evidence>
<keyword evidence="4" id="KW-1185">Reference proteome</keyword>
<dbReference type="InterPro" id="IPR013785">
    <property type="entry name" value="Aldolase_TIM"/>
</dbReference>
<organism evidence="3 4">
    <name type="scientific">Vreelandella titanicae</name>
    <dbReference type="NCBI Taxonomy" id="664683"/>
    <lineage>
        <taxon>Bacteria</taxon>
        <taxon>Pseudomonadati</taxon>
        <taxon>Pseudomonadota</taxon>
        <taxon>Gammaproteobacteria</taxon>
        <taxon>Oceanospirillales</taxon>
        <taxon>Halomonadaceae</taxon>
        <taxon>Vreelandella</taxon>
    </lineage>
</organism>
<dbReference type="PANTHER" id="PTHR12128:SF67">
    <property type="entry name" value="BLR3884 PROTEIN"/>
    <property type="match status" value="1"/>
</dbReference>
<gene>
    <name evidence="3" type="ORF">FX987_01932</name>
</gene>
<dbReference type="SMART" id="SM01130">
    <property type="entry name" value="DHDPS"/>
    <property type="match status" value="1"/>
</dbReference>
<dbReference type="PIRSF" id="PIRSF001365">
    <property type="entry name" value="DHDPS"/>
    <property type="match status" value="1"/>
</dbReference>
<dbReference type="Proteomes" id="UP000509761">
    <property type="component" value="Chromosome"/>
</dbReference>
<dbReference type="AlphaFoldDB" id="A0A653UF64"/>
<dbReference type="SUPFAM" id="SSF51569">
    <property type="entry name" value="Aldolase"/>
    <property type="match status" value="1"/>
</dbReference>
<accession>A0A653UF64</accession>
<keyword evidence="1 2" id="KW-0456">Lyase</keyword>
<dbReference type="EC" id="4.3.3.7" evidence="3"/>
<comment type="similarity">
    <text evidence="2">Belongs to the DapA family.</text>
</comment>
<dbReference type="PANTHER" id="PTHR12128">
    <property type="entry name" value="DIHYDRODIPICOLINATE SYNTHASE"/>
    <property type="match status" value="1"/>
</dbReference>
<name>A0A653UF64_9GAMM</name>
<protein>
    <submittedName>
        <fullName evidence="3">4-hydroxy-tetrahydrodipicolinate synthase</fullName>
        <ecNumber evidence="3">4.3.3.7</ecNumber>
    </submittedName>
</protein>
<reference evidence="3 4" key="1">
    <citation type="submission" date="2019-12" db="EMBL/GenBank/DDBJ databases">
        <title>Genome sequencing and assembly of endphytes of Porphyra tenera.</title>
        <authorList>
            <person name="Park J.M."/>
            <person name="Shin R."/>
            <person name="Jo S.H."/>
        </authorList>
    </citation>
    <scope>NUCLEOTIDE SEQUENCE [LARGE SCALE GENOMIC DNA]</scope>
    <source>
        <strain evidence="3 4">GPM3</strain>
    </source>
</reference>
<dbReference type="GO" id="GO:0008840">
    <property type="term" value="F:4-hydroxy-tetrahydrodipicolinate synthase activity"/>
    <property type="evidence" value="ECO:0007669"/>
    <property type="project" value="UniProtKB-EC"/>
</dbReference>
<dbReference type="PRINTS" id="PR00146">
    <property type="entry name" value="DHPICSNTHASE"/>
</dbReference>
<dbReference type="Pfam" id="PF00701">
    <property type="entry name" value="DHDPS"/>
    <property type="match status" value="1"/>
</dbReference>
<dbReference type="InterPro" id="IPR002220">
    <property type="entry name" value="DapA-like"/>
</dbReference>
<evidence type="ECO:0000256" key="1">
    <source>
        <dbReference type="ARBA" id="ARBA00023239"/>
    </source>
</evidence>
<evidence type="ECO:0000313" key="4">
    <source>
        <dbReference type="Proteomes" id="UP000509761"/>
    </source>
</evidence>
<dbReference type="Gene3D" id="3.20.20.70">
    <property type="entry name" value="Aldolase class I"/>
    <property type="match status" value="1"/>
</dbReference>
<sequence>MTTNDFGGVYCAAATPFTQDRSPDHAAFAQHCHALIEEGCDGIALLGTTGEANSLGLKERQELLERVIEAGIAPSRLMPGTAQTSVADTVALTRHAVEAGVKAVVLLPPFYYKCVSDEGLFRAYADIIDQVTDDRLRVILYHIPQISGVAISQALITRLQAAYPGIVIGIKDSSGDLDNMRRTIAECPDCAVMAGADPLMLPLLQSGGAGCITASSNLVAADLRIVFDKWNDPTHQAEVESAQARINAWRELTNAYVQLPTVKTMLARRRGLDSWTRVRPPFIELSDEERASVLTRMEQLEHEDKA</sequence>
<dbReference type="RefSeq" id="WP_022522883.1">
    <property type="nucleotide sequence ID" value="NZ_CP054580.1"/>
</dbReference>
<proteinExistence type="inferred from homology"/>